<gene>
    <name evidence="2" type="ORF">DH2020_034096</name>
</gene>
<reference evidence="2 3" key="1">
    <citation type="journal article" date="2021" name="Comput. Struct. Biotechnol. J.">
        <title>De novo genome assembly of the potent medicinal plant Rehmannia glutinosa using nanopore technology.</title>
        <authorList>
            <person name="Ma L."/>
            <person name="Dong C."/>
            <person name="Song C."/>
            <person name="Wang X."/>
            <person name="Zheng X."/>
            <person name="Niu Y."/>
            <person name="Chen S."/>
            <person name="Feng W."/>
        </authorList>
    </citation>
    <scope>NUCLEOTIDE SEQUENCE [LARGE SCALE GENOMIC DNA]</scope>
    <source>
        <strain evidence="2">DH-2019</strain>
    </source>
</reference>
<dbReference type="EMBL" id="JABTTQ020001279">
    <property type="protein sequence ID" value="KAK6132171.1"/>
    <property type="molecule type" value="Genomic_DNA"/>
</dbReference>
<dbReference type="Proteomes" id="UP001318860">
    <property type="component" value="Unassembled WGS sequence"/>
</dbReference>
<comment type="caution">
    <text evidence="2">The sequence shown here is derived from an EMBL/GenBank/DDBJ whole genome shotgun (WGS) entry which is preliminary data.</text>
</comment>
<dbReference type="InterPro" id="IPR050994">
    <property type="entry name" value="At_inactive_RLKs"/>
</dbReference>
<dbReference type="Pfam" id="PF00069">
    <property type="entry name" value="Pkinase"/>
    <property type="match status" value="1"/>
</dbReference>
<dbReference type="Gene3D" id="3.30.200.20">
    <property type="entry name" value="Phosphorylase Kinase, domain 1"/>
    <property type="match status" value="1"/>
</dbReference>
<protein>
    <recommendedName>
        <fullName evidence="1">Protein kinase domain-containing protein</fullName>
    </recommendedName>
</protein>
<dbReference type="SUPFAM" id="SSF56112">
    <property type="entry name" value="Protein kinase-like (PK-like)"/>
    <property type="match status" value="2"/>
</dbReference>
<dbReference type="PANTHER" id="PTHR48010:SF1">
    <property type="entry name" value="PROTEIN KINASE DOMAIN-CONTAINING PROTEIN"/>
    <property type="match status" value="1"/>
</dbReference>
<organism evidence="2 3">
    <name type="scientific">Rehmannia glutinosa</name>
    <name type="common">Chinese foxglove</name>
    <dbReference type="NCBI Taxonomy" id="99300"/>
    <lineage>
        <taxon>Eukaryota</taxon>
        <taxon>Viridiplantae</taxon>
        <taxon>Streptophyta</taxon>
        <taxon>Embryophyta</taxon>
        <taxon>Tracheophyta</taxon>
        <taxon>Spermatophyta</taxon>
        <taxon>Magnoliopsida</taxon>
        <taxon>eudicotyledons</taxon>
        <taxon>Gunneridae</taxon>
        <taxon>Pentapetalae</taxon>
        <taxon>asterids</taxon>
        <taxon>lamiids</taxon>
        <taxon>Lamiales</taxon>
        <taxon>Orobanchaceae</taxon>
        <taxon>Rehmannieae</taxon>
        <taxon>Rehmannia</taxon>
    </lineage>
</organism>
<dbReference type="InterPro" id="IPR000719">
    <property type="entry name" value="Prot_kinase_dom"/>
</dbReference>
<dbReference type="PROSITE" id="PS50011">
    <property type="entry name" value="PROTEIN_KINASE_DOM"/>
    <property type="match status" value="1"/>
</dbReference>
<evidence type="ECO:0000259" key="1">
    <source>
        <dbReference type="PROSITE" id="PS50011"/>
    </source>
</evidence>
<sequence>MLQMVSLINYRTISIFRAEVLGKMSRIYDNWERLVAAVLKKEQLWQLFHEHSRSPSFLSEASGFSSSFVLGSPRNDLAFDFSSSANSPKNWEQREDAVAKSQKTPPKLVFISDFSPAFDVEYVILASAKILGSGTFGCAYTATMDNGVKFVVKRLKWVNIPEPEFKRHMEIVGNVRHENVAALRAYYLSENERLMLYDYYSNGSVFELLHGQNGETPAQVSWDTRLTIAVGAARETTQDATQASDVYSFGILLLELLTRESPVHGGFEAVDLVKLVSYAKSKEGAAKVFDADLLKLRSIREHPSIREHMIRLLQIGISCVSKLPEKRPKMAQVVKMLEDLMINAGNSVSLERKLVFVENGIPAFGLEDMLLSSAEVLGKGSFGSSYMAILNNGSTIVVKRYKHVNVSFKEFLQHMDVIGRLRHANVAKLRAYYFSRDGVLLVYDYQNQDNVYALLHGNKGSGRKPLDWETRLNIAVGAARGIDHIHRQDGQKLVHGNIKSSNIFLNKQQYGLVSDAGMARMMTPIGRSVMRNPGYCAPEVNDTSNVSQASDVYSFGVVLLELISGKLSEQRTGDGAVISLVKWIQYVILVDRNADVFDIVLLRYHNKKESMRQLLQLALDCVASVPERRPKMPQVVKMLEEISRTVTGGKSSVGSRLEDLQPYYFSFCNNDSVFHADVDWYGKESYRFCSHCSGMYL</sequence>
<keyword evidence="3" id="KW-1185">Reference proteome</keyword>
<dbReference type="Pfam" id="PF07714">
    <property type="entry name" value="PK_Tyr_Ser-Thr"/>
    <property type="match status" value="1"/>
</dbReference>
<dbReference type="InterPro" id="IPR001245">
    <property type="entry name" value="Ser-Thr/Tyr_kinase_cat_dom"/>
</dbReference>
<name>A0ABR0VAU4_REHGL</name>
<evidence type="ECO:0000313" key="2">
    <source>
        <dbReference type="EMBL" id="KAK6132171.1"/>
    </source>
</evidence>
<accession>A0ABR0VAU4</accession>
<proteinExistence type="predicted"/>
<dbReference type="InterPro" id="IPR011009">
    <property type="entry name" value="Kinase-like_dom_sf"/>
</dbReference>
<dbReference type="Gene3D" id="1.10.510.10">
    <property type="entry name" value="Transferase(Phosphotransferase) domain 1"/>
    <property type="match status" value="3"/>
</dbReference>
<dbReference type="PANTHER" id="PTHR48010">
    <property type="entry name" value="OS05G0588300 PROTEIN"/>
    <property type="match status" value="1"/>
</dbReference>
<evidence type="ECO:0000313" key="3">
    <source>
        <dbReference type="Proteomes" id="UP001318860"/>
    </source>
</evidence>
<feature type="domain" description="Protein kinase" evidence="1">
    <location>
        <begin position="371"/>
        <end position="642"/>
    </location>
</feature>